<organism evidence="8 9">
    <name type="scientific">Streptococcus mitis</name>
    <dbReference type="NCBI Taxonomy" id="28037"/>
    <lineage>
        <taxon>Bacteria</taxon>
        <taxon>Bacillati</taxon>
        <taxon>Bacillota</taxon>
        <taxon>Bacilli</taxon>
        <taxon>Lactobacillales</taxon>
        <taxon>Streptococcaceae</taxon>
        <taxon>Streptococcus</taxon>
        <taxon>Streptococcus mitis group</taxon>
    </lineage>
</organism>
<keyword evidence="5" id="KW-0680">Restriction system</keyword>
<protein>
    <recommendedName>
        <fullName evidence="1">site-specific DNA-methyltransferase (adenine-specific)</fullName>
        <ecNumber evidence="1">2.1.1.72</ecNumber>
    </recommendedName>
</protein>
<keyword evidence="3 8" id="KW-0808">Transferase</keyword>
<dbReference type="SUPFAM" id="SSF53335">
    <property type="entry name" value="S-adenosyl-L-methionine-dependent methyltransferases"/>
    <property type="match status" value="1"/>
</dbReference>
<evidence type="ECO:0000256" key="6">
    <source>
        <dbReference type="ARBA" id="ARBA00047942"/>
    </source>
</evidence>
<dbReference type="PANTHER" id="PTHR42933:SF1">
    <property type="entry name" value="SITE-SPECIFIC DNA-METHYLTRANSFERASE (ADENINE-SPECIFIC)"/>
    <property type="match status" value="1"/>
</dbReference>
<name>A0A139RGK8_STRMT</name>
<keyword evidence="4" id="KW-0949">S-adenosyl-L-methionine</keyword>
<dbReference type="GO" id="GO:0032259">
    <property type="term" value="P:methylation"/>
    <property type="evidence" value="ECO:0007669"/>
    <property type="project" value="UniProtKB-KW"/>
</dbReference>
<evidence type="ECO:0000256" key="2">
    <source>
        <dbReference type="ARBA" id="ARBA00022603"/>
    </source>
</evidence>
<keyword evidence="2 8" id="KW-0489">Methyltransferase</keyword>
<dbReference type="PANTHER" id="PTHR42933">
    <property type="entry name" value="SLR6095 PROTEIN"/>
    <property type="match status" value="1"/>
</dbReference>
<gene>
    <name evidence="8" type="ORF">SMIDD22_00625</name>
</gene>
<evidence type="ECO:0000256" key="5">
    <source>
        <dbReference type="ARBA" id="ARBA00022747"/>
    </source>
</evidence>
<feature type="domain" description="DNA methylase adenine-specific" evidence="7">
    <location>
        <begin position="1"/>
        <end position="51"/>
    </location>
</feature>
<reference evidence="8 9" key="1">
    <citation type="submission" date="2016-01" db="EMBL/GenBank/DDBJ databases">
        <title>Highly variable Streptococcus oralis are common among viridans streptococci isolated from primates.</title>
        <authorList>
            <person name="Denapaite D."/>
            <person name="Rieger M."/>
            <person name="Koendgen S."/>
            <person name="Brueckner R."/>
            <person name="Ochigava I."/>
            <person name="Kappeler P."/>
            <person name="Maetz-Rensing K."/>
            <person name="Leendertz F."/>
            <person name="Hakenbeck R."/>
        </authorList>
    </citation>
    <scope>NUCLEOTIDE SEQUENCE [LARGE SCALE GENOMIC DNA]</scope>
    <source>
        <strain evidence="8 9">DD22</strain>
    </source>
</reference>
<dbReference type="InterPro" id="IPR003356">
    <property type="entry name" value="DNA_methylase_A-5"/>
</dbReference>
<dbReference type="EC" id="2.1.1.72" evidence="1"/>
<dbReference type="GO" id="GO:0009007">
    <property type="term" value="F:site-specific DNA-methyltransferase (adenine-specific) activity"/>
    <property type="evidence" value="ECO:0007669"/>
    <property type="project" value="UniProtKB-EC"/>
</dbReference>
<dbReference type="AlphaFoldDB" id="A0A139RGK8"/>
<evidence type="ECO:0000313" key="9">
    <source>
        <dbReference type="Proteomes" id="UP000070779"/>
    </source>
</evidence>
<comment type="caution">
    <text evidence="8">The sequence shown here is derived from an EMBL/GenBank/DDBJ whole genome shotgun (WGS) entry which is preliminary data.</text>
</comment>
<dbReference type="EMBL" id="LQZD01000186">
    <property type="protein sequence ID" value="KXU13871.1"/>
    <property type="molecule type" value="Genomic_DNA"/>
</dbReference>
<evidence type="ECO:0000256" key="3">
    <source>
        <dbReference type="ARBA" id="ARBA00022679"/>
    </source>
</evidence>
<proteinExistence type="predicted"/>
<evidence type="ECO:0000256" key="1">
    <source>
        <dbReference type="ARBA" id="ARBA00011900"/>
    </source>
</evidence>
<evidence type="ECO:0000313" key="8">
    <source>
        <dbReference type="EMBL" id="KXU13871.1"/>
    </source>
</evidence>
<evidence type="ECO:0000259" key="7">
    <source>
        <dbReference type="Pfam" id="PF02384"/>
    </source>
</evidence>
<dbReference type="GO" id="GO:0008170">
    <property type="term" value="F:N-methyltransferase activity"/>
    <property type="evidence" value="ECO:0007669"/>
    <property type="project" value="InterPro"/>
</dbReference>
<dbReference type="PATRIC" id="fig|28037.238.peg.766"/>
<dbReference type="InterPro" id="IPR051537">
    <property type="entry name" value="DNA_Adenine_Mtase"/>
</dbReference>
<dbReference type="Gene3D" id="3.40.50.150">
    <property type="entry name" value="Vaccinia Virus protein VP39"/>
    <property type="match status" value="1"/>
</dbReference>
<dbReference type="InterPro" id="IPR029063">
    <property type="entry name" value="SAM-dependent_MTases_sf"/>
</dbReference>
<dbReference type="Pfam" id="PF02384">
    <property type="entry name" value="N6_Mtase"/>
    <property type="match status" value="1"/>
</dbReference>
<sequence>MTDAHIEKILEAYKSREEIDKFGHLASYEEIVENDYNLNIPRYVDTFEEEEVEPLTDIVSKINTTNQAIQNQTASLLEMLGQLHGTTPETDAELKKFLKEFEG</sequence>
<dbReference type="GO" id="GO:0003677">
    <property type="term" value="F:DNA binding"/>
    <property type="evidence" value="ECO:0007669"/>
    <property type="project" value="InterPro"/>
</dbReference>
<dbReference type="GO" id="GO:0009307">
    <property type="term" value="P:DNA restriction-modification system"/>
    <property type="evidence" value="ECO:0007669"/>
    <property type="project" value="UniProtKB-KW"/>
</dbReference>
<accession>A0A139RGK8</accession>
<dbReference type="Proteomes" id="UP000070779">
    <property type="component" value="Unassembled WGS sequence"/>
</dbReference>
<comment type="catalytic activity">
    <reaction evidence="6">
        <text>a 2'-deoxyadenosine in DNA + S-adenosyl-L-methionine = an N(6)-methyl-2'-deoxyadenosine in DNA + S-adenosyl-L-homocysteine + H(+)</text>
        <dbReference type="Rhea" id="RHEA:15197"/>
        <dbReference type="Rhea" id="RHEA-COMP:12418"/>
        <dbReference type="Rhea" id="RHEA-COMP:12419"/>
        <dbReference type="ChEBI" id="CHEBI:15378"/>
        <dbReference type="ChEBI" id="CHEBI:57856"/>
        <dbReference type="ChEBI" id="CHEBI:59789"/>
        <dbReference type="ChEBI" id="CHEBI:90615"/>
        <dbReference type="ChEBI" id="CHEBI:90616"/>
        <dbReference type="EC" id="2.1.1.72"/>
    </reaction>
</comment>
<evidence type="ECO:0000256" key="4">
    <source>
        <dbReference type="ARBA" id="ARBA00022691"/>
    </source>
</evidence>